<feature type="transmembrane region" description="Helical" evidence="1">
    <location>
        <begin position="186"/>
        <end position="207"/>
    </location>
</feature>
<gene>
    <name evidence="2" type="ORF">CP97_06240</name>
</gene>
<feature type="transmembrane region" description="Helical" evidence="1">
    <location>
        <begin position="72"/>
        <end position="95"/>
    </location>
</feature>
<dbReference type="PATRIC" id="fig|1648404.4.peg.1303"/>
<dbReference type="RefSeq" id="WP_048885224.1">
    <property type="nucleotide sequence ID" value="NZ_CP011310.1"/>
</dbReference>
<dbReference type="Proteomes" id="UP000059113">
    <property type="component" value="Chromosome"/>
</dbReference>
<dbReference type="KEGG" id="ery:CP97_06240"/>
<dbReference type="NCBIfam" id="TIGR00697">
    <property type="entry name" value="queuosine precursor transporter"/>
    <property type="match status" value="1"/>
</dbReference>
<keyword evidence="3" id="KW-1185">Reference proteome</keyword>
<keyword evidence="1" id="KW-0997">Cell inner membrane</keyword>
<keyword evidence="1" id="KW-0812">Transmembrane</keyword>
<reference evidence="2 3" key="1">
    <citation type="journal article" date="2015" name="Int. J. Syst. Evol. Microbiol.">
        <title>Erythrobacter atlanticus sp. nov., a bacterium from ocean sediment able to degrade polycyclic aromatic hydrocarbons.</title>
        <authorList>
            <person name="Zhuang L."/>
            <person name="Liu Y."/>
            <person name="Wang L."/>
            <person name="Wang W."/>
            <person name="Shao Z."/>
        </authorList>
    </citation>
    <scope>NUCLEOTIDE SEQUENCE [LARGE SCALE GENOMIC DNA]</scope>
    <source>
        <strain evidence="3">s21-N3</strain>
    </source>
</reference>
<keyword evidence="1" id="KW-0813">Transport</keyword>
<evidence type="ECO:0000313" key="3">
    <source>
        <dbReference type="Proteomes" id="UP000059113"/>
    </source>
</evidence>
<dbReference type="STRING" id="1648404.CP97_06240"/>
<feature type="transmembrane region" description="Helical" evidence="1">
    <location>
        <begin position="14"/>
        <end position="33"/>
    </location>
</feature>
<comment type="subcellular location">
    <subcellularLocation>
        <location evidence="1">Cell inner membrane</location>
        <topology evidence="1">Multi-pass membrane protein</topology>
    </subcellularLocation>
</comment>
<reference evidence="3" key="2">
    <citation type="submission" date="2015-04" db="EMBL/GenBank/DDBJ databases">
        <title>The complete genome sequence of Erythrobacter sp. s21-N3.</title>
        <authorList>
            <person name="Zhuang L."/>
            <person name="Liu Y."/>
            <person name="Shao Z."/>
        </authorList>
    </citation>
    <scope>NUCLEOTIDE SEQUENCE [LARGE SCALE GENOMIC DNA]</scope>
    <source>
        <strain evidence="3">s21-N3</strain>
    </source>
</reference>
<organism evidence="2 3">
    <name type="scientific">Aurantiacibacter atlanticus</name>
    <dbReference type="NCBI Taxonomy" id="1648404"/>
    <lineage>
        <taxon>Bacteria</taxon>
        <taxon>Pseudomonadati</taxon>
        <taxon>Pseudomonadota</taxon>
        <taxon>Alphaproteobacteria</taxon>
        <taxon>Sphingomonadales</taxon>
        <taxon>Erythrobacteraceae</taxon>
        <taxon>Aurantiacibacter</taxon>
    </lineage>
</organism>
<keyword evidence="1" id="KW-1003">Cell membrane</keyword>
<dbReference type="InterPro" id="IPR003744">
    <property type="entry name" value="YhhQ"/>
</dbReference>
<dbReference type="PANTHER" id="PTHR34300">
    <property type="entry name" value="QUEUOSINE PRECURSOR TRANSPORTER-RELATED"/>
    <property type="match status" value="1"/>
</dbReference>
<comment type="similarity">
    <text evidence="1">Belongs to the vitamin uptake transporter (VUT/ECF) (TC 2.A.88) family. Q precursor transporter subfamily.</text>
</comment>
<dbReference type="HAMAP" id="MF_02088">
    <property type="entry name" value="Q_prec_transport"/>
    <property type="match status" value="1"/>
</dbReference>
<feature type="transmembrane region" description="Helical" evidence="1">
    <location>
        <begin position="115"/>
        <end position="137"/>
    </location>
</feature>
<keyword evidence="1" id="KW-0472">Membrane</keyword>
<comment type="function">
    <text evidence="1">Involved in the import of queuosine (Q) precursors, required for Q precursor salvage.</text>
</comment>
<feature type="transmembrane region" description="Helical" evidence="1">
    <location>
        <begin position="149"/>
        <end position="174"/>
    </location>
</feature>
<dbReference type="GO" id="GO:0005886">
    <property type="term" value="C:plasma membrane"/>
    <property type="evidence" value="ECO:0007669"/>
    <property type="project" value="UniProtKB-SubCell"/>
</dbReference>
<evidence type="ECO:0000313" key="2">
    <source>
        <dbReference type="EMBL" id="AKQ41704.1"/>
    </source>
</evidence>
<feature type="transmembrane region" description="Helical" evidence="1">
    <location>
        <begin position="45"/>
        <end position="65"/>
    </location>
</feature>
<dbReference type="AlphaFoldDB" id="A0A0H4VF67"/>
<dbReference type="PANTHER" id="PTHR34300:SF2">
    <property type="entry name" value="QUEUOSINE PRECURSOR TRANSPORTER-RELATED"/>
    <property type="match status" value="1"/>
</dbReference>
<sequence>MDEHSQANSIPRPLFLLATLYGGMTCIAGVLGAKQVAIGPLAVEAGIFPFLFLVAISSAVAALYGRAMANQLVRFGFVPLLVAIGLTFLVLSLPTDDGMYEPAKDAFPIILGQTWRLMAAGILAYGISMTLNVWIFARLGQGGTRFAAIRGATASVISQVVDTMIFITVAFYGVRDIGELLLGQSLAKVVLSIVLVPPVLHLLIHIARRMDGNLAKPVQ</sequence>
<name>A0A0H4VF67_9SPHN</name>
<dbReference type="Pfam" id="PF02592">
    <property type="entry name" value="Vut_1"/>
    <property type="match status" value="1"/>
</dbReference>
<proteinExistence type="inferred from homology"/>
<protein>
    <recommendedName>
        <fullName evidence="1">Probable queuosine precursor transporter</fullName>
        <shortName evidence="1">Q precursor transporter</shortName>
    </recommendedName>
</protein>
<evidence type="ECO:0000256" key="1">
    <source>
        <dbReference type="HAMAP-Rule" id="MF_02088"/>
    </source>
</evidence>
<dbReference type="OrthoDB" id="7422621at2"/>
<dbReference type="EMBL" id="CP011310">
    <property type="protein sequence ID" value="AKQ41704.1"/>
    <property type="molecule type" value="Genomic_DNA"/>
</dbReference>
<dbReference type="GO" id="GO:0022857">
    <property type="term" value="F:transmembrane transporter activity"/>
    <property type="evidence" value="ECO:0007669"/>
    <property type="project" value="UniProtKB-UniRule"/>
</dbReference>
<accession>A0A0H4VF67</accession>
<keyword evidence="1" id="KW-1133">Transmembrane helix</keyword>